<proteinExistence type="predicted"/>
<sequence>MVFLLRFGAVSGLAAGLFIGVPGLIEAFTGETLATSLVIGISPALAVPLLLALRLSLPTTDRQRRGTVARRPGADTWPSPADHRGGGAGAFADTAFAVNLLGLGLFGGAAYALNVVIYPLGDDTDLATASRAALLVSAAVFAVGSVLFGIAMLRAGAHPRTPVWLYLLALPPFAVAARLPDTALTSVLHMLVGLAVGWLGASCWQSAREGHPTLAPHAPSPAARTGVIASS</sequence>
<dbReference type="AlphaFoldDB" id="A0A2I2KUS6"/>
<feature type="transmembrane region" description="Helical" evidence="1">
    <location>
        <begin position="100"/>
        <end position="120"/>
    </location>
</feature>
<keyword evidence="1" id="KW-0812">Transmembrane</keyword>
<evidence type="ECO:0000313" key="2">
    <source>
        <dbReference type="EMBL" id="SNQ49411.1"/>
    </source>
</evidence>
<keyword evidence="3" id="KW-1185">Reference proteome</keyword>
<dbReference type="EMBL" id="FZMO01000257">
    <property type="protein sequence ID" value="SNQ49411.1"/>
    <property type="molecule type" value="Genomic_DNA"/>
</dbReference>
<dbReference type="Proteomes" id="UP000234331">
    <property type="component" value="Unassembled WGS sequence"/>
</dbReference>
<accession>A0A2I2KUS6</accession>
<protein>
    <submittedName>
        <fullName evidence="2">Putative secreted protein</fullName>
    </submittedName>
</protein>
<feature type="transmembrane region" description="Helical" evidence="1">
    <location>
        <begin position="132"/>
        <end position="151"/>
    </location>
</feature>
<reference evidence="2 3" key="1">
    <citation type="submission" date="2017-06" db="EMBL/GenBank/DDBJ databases">
        <authorList>
            <person name="Kim H.J."/>
            <person name="Triplett B.A."/>
        </authorList>
    </citation>
    <scope>NUCLEOTIDE SEQUENCE [LARGE SCALE GENOMIC DNA]</scope>
    <source>
        <strain evidence="2">FRACA_ARgP5</strain>
    </source>
</reference>
<evidence type="ECO:0000313" key="3">
    <source>
        <dbReference type="Proteomes" id="UP000234331"/>
    </source>
</evidence>
<dbReference type="RefSeq" id="WP_207770389.1">
    <property type="nucleotide sequence ID" value="NZ_FZMO01000257.1"/>
</dbReference>
<feature type="transmembrane region" description="Helical" evidence="1">
    <location>
        <begin position="186"/>
        <end position="204"/>
    </location>
</feature>
<evidence type="ECO:0000256" key="1">
    <source>
        <dbReference type="SAM" id="Phobius"/>
    </source>
</evidence>
<keyword evidence="1" id="KW-1133">Transmembrane helix</keyword>
<dbReference type="SUPFAM" id="SSF103473">
    <property type="entry name" value="MFS general substrate transporter"/>
    <property type="match status" value="1"/>
</dbReference>
<feature type="transmembrane region" description="Helical" evidence="1">
    <location>
        <begin position="163"/>
        <end position="180"/>
    </location>
</feature>
<gene>
    <name evidence="2" type="ORF">FRACA_330014</name>
</gene>
<dbReference type="InterPro" id="IPR036259">
    <property type="entry name" value="MFS_trans_sf"/>
</dbReference>
<feature type="transmembrane region" description="Helical" evidence="1">
    <location>
        <begin position="37"/>
        <end position="57"/>
    </location>
</feature>
<organism evidence="2 3">
    <name type="scientific">Frankia canadensis</name>
    <dbReference type="NCBI Taxonomy" id="1836972"/>
    <lineage>
        <taxon>Bacteria</taxon>
        <taxon>Bacillati</taxon>
        <taxon>Actinomycetota</taxon>
        <taxon>Actinomycetes</taxon>
        <taxon>Frankiales</taxon>
        <taxon>Frankiaceae</taxon>
        <taxon>Frankia</taxon>
    </lineage>
</organism>
<name>A0A2I2KUS6_9ACTN</name>
<keyword evidence="1" id="KW-0472">Membrane</keyword>